<sequence>MSRRESPPPPSPPPQLLGVRRGEADDRPERAEPLSDTERDIIQDTWGHVYKNCDDVGVSVLIRFFINFPSAKQYFSQFQDLDDPEEMERSSQLRQHARRVMNAINSVVDNLHDPEKVSSVLALVGKAHALKHKVEPMYFKILSGVMLEVLSEDFPEFFTAEVQLVWTKLMAALYWHVTGAYTEAGWLQVSSSAV</sequence>
<feature type="domain" description="Globin" evidence="23">
    <location>
        <begin position="33"/>
        <end position="182"/>
    </location>
</feature>
<comment type="catalytic activity">
    <reaction evidence="17">
        <text>Fe(III)-heme b-[protein] + nitric oxide + H2O = Fe(II)-heme b-[protein] + nitrite + 2 H(+)</text>
        <dbReference type="Rhea" id="RHEA:77711"/>
        <dbReference type="Rhea" id="RHEA-COMP:18975"/>
        <dbReference type="Rhea" id="RHEA-COMP:18976"/>
        <dbReference type="ChEBI" id="CHEBI:15377"/>
        <dbReference type="ChEBI" id="CHEBI:15378"/>
        <dbReference type="ChEBI" id="CHEBI:16301"/>
        <dbReference type="ChEBI" id="CHEBI:16480"/>
        <dbReference type="ChEBI" id="CHEBI:55376"/>
        <dbReference type="ChEBI" id="CHEBI:60344"/>
    </reaction>
    <physiologicalReaction direction="right-to-left" evidence="17">
        <dbReference type="Rhea" id="RHEA:77713"/>
    </physiologicalReaction>
</comment>
<keyword evidence="21" id="KW-0813">Transport</keyword>
<evidence type="ECO:0000256" key="22">
    <source>
        <dbReference type="SAM" id="MobiDB-lite"/>
    </source>
</evidence>
<protein>
    <recommendedName>
        <fullName evidence="4">superoxide dismutase</fullName>
        <ecNumber evidence="4">1.15.1.1</ecNumber>
    </recommendedName>
    <alternativeName>
        <fullName evidence="20">Nitric oxygen dioxygenase CYGB</fullName>
    </alternativeName>
    <alternativeName>
        <fullName evidence="13">Nitrite reductase CYGB</fullName>
    </alternativeName>
    <alternativeName>
        <fullName evidence="15">Pseudoperoxidase CYGB</fullName>
    </alternativeName>
    <alternativeName>
        <fullName evidence="14">Superoxide dismutase CYGB</fullName>
    </alternativeName>
</protein>
<keyword evidence="8" id="KW-0560">Oxidoreductase</keyword>
<feature type="region of interest" description="Disordered" evidence="22">
    <location>
        <begin position="1"/>
        <end position="37"/>
    </location>
</feature>
<evidence type="ECO:0000256" key="14">
    <source>
        <dbReference type="ARBA" id="ARBA00044562"/>
    </source>
</evidence>
<evidence type="ECO:0000256" key="17">
    <source>
        <dbReference type="ARBA" id="ARBA00048118"/>
    </source>
</evidence>
<comment type="function">
    <text evidence="19">Probable multifunctional globin with a hexacoordinated heme iron required for the catalysis of various reactions depending on redox condition of the cell as well as oxygen availability. Has a nitric oxide dioxygenase (NOD) activity and is most probably involved in cell-mediated and oxygen-dependent nitric oxide consumption. Under normoxic conditions functions as a nitric oxide dioxygenase (NOD) but under hypoxic conditions the globin may switch its function to that of a nitrite (NO2) reductase (NiR), generating nitric oxide. Could also have peroxidase and superoxide dismutase activities, detoxifying reactive oxygen species and protecting cells against oxidative stress. Also binds dioxygen with low affinity and could function as an oxygen sensor but has probably no function as a respiratory oxygen carrier.</text>
</comment>
<dbReference type="Ensembl" id="ENSMMOT00000021374.1">
    <property type="protein sequence ID" value="ENSMMOP00000021018.1"/>
    <property type="gene ID" value="ENSMMOG00000015974.1"/>
</dbReference>
<evidence type="ECO:0000256" key="10">
    <source>
        <dbReference type="ARBA" id="ARBA00023242"/>
    </source>
</evidence>
<keyword evidence="5" id="KW-0963">Cytoplasm</keyword>
<dbReference type="SUPFAM" id="SSF46458">
    <property type="entry name" value="Globin-like"/>
    <property type="match status" value="1"/>
</dbReference>
<feature type="compositionally biased region" description="Basic and acidic residues" evidence="22">
    <location>
        <begin position="20"/>
        <end position="37"/>
    </location>
</feature>
<evidence type="ECO:0000256" key="13">
    <source>
        <dbReference type="ARBA" id="ARBA00044551"/>
    </source>
</evidence>
<dbReference type="GO" id="GO:0004784">
    <property type="term" value="F:superoxide dismutase activity"/>
    <property type="evidence" value="ECO:0007669"/>
    <property type="project" value="UniProtKB-EC"/>
</dbReference>
<dbReference type="InterPro" id="IPR000971">
    <property type="entry name" value="Globin"/>
</dbReference>
<keyword evidence="6 21" id="KW-0349">Heme</keyword>
<evidence type="ECO:0000256" key="16">
    <source>
        <dbReference type="ARBA" id="ARBA00047393"/>
    </source>
</evidence>
<comment type="catalytic activity">
    <reaction evidence="18">
        <text>H2O2 + AH2 = A + 2 H2O</text>
        <dbReference type="Rhea" id="RHEA:30275"/>
        <dbReference type="ChEBI" id="CHEBI:13193"/>
        <dbReference type="ChEBI" id="CHEBI:15377"/>
        <dbReference type="ChEBI" id="CHEBI:16240"/>
        <dbReference type="ChEBI" id="CHEBI:17499"/>
    </reaction>
    <physiologicalReaction direction="left-to-right" evidence="18">
        <dbReference type="Rhea" id="RHEA:30276"/>
    </physiologicalReaction>
</comment>
<dbReference type="PROSITE" id="PS01033">
    <property type="entry name" value="GLOBIN"/>
    <property type="match status" value="1"/>
</dbReference>
<dbReference type="PANTHER" id="PTHR46783:SF1">
    <property type="entry name" value="CYTOGLOBIN-1-RELATED"/>
    <property type="match status" value="1"/>
</dbReference>
<evidence type="ECO:0000256" key="8">
    <source>
        <dbReference type="ARBA" id="ARBA00023002"/>
    </source>
</evidence>
<evidence type="ECO:0000313" key="24">
    <source>
        <dbReference type="Ensembl" id="ENSMMOP00000021018.1"/>
    </source>
</evidence>
<evidence type="ECO:0000313" key="25">
    <source>
        <dbReference type="Proteomes" id="UP000261620"/>
    </source>
</evidence>
<evidence type="ECO:0000256" key="18">
    <source>
        <dbReference type="ARBA" id="ARBA00049899"/>
    </source>
</evidence>
<dbReference type="GO" id="GO:0098809">
    <property type="term" value="F:nitrite reductase activity"/>
    <property type="evidence" value="ECO:0007669"/>
    <property type="project" value="UniProtKB-ARBA"/>
</dbReference>
<reference evidence="24" key="1">
    <citation type="submission" date="2025-08" db="UniProtKB">
        <authorList>
            <consortium name="Ensembl"/>
        </authorList>
    </citation>
    <scope>IDENTIFICATION</scope>
</reference>
<dbReference type="Proteomes" id="UP000261620">
    <property type="component" value="Unplaced"/>
</dbReference>
<name>A0A3Q3WS86_MOLML</name>
<dbReference type="GO" id="GO:0005634">
    <property type="term" value="C:nucleus"/>
    <property type="evidence" value="ECO:0007669"/>
    <property type="project" value="UniProtKB-SubCell"/>
</dbReference>
<evidence type="ECO:0000256" key="7">
    <source>
        <dbReference type="ARBA" id="ARBA00022723"/>
    </source>
</evidence>
<proteinExistence type="inferred from homology"/>
<evidence type="ECO:0000256" key="11">
    <source>
        <dbReference type="ARBA" id="ARBA00044448"/>
    </source>
</evidence>
<evidence type="ECO:0000256" key="20">
    <source>
        <dbReference type="ARBA" id="ARBA00077730"/>
    </source>
</evidence>
<evidence type="ECO:0000256" key="19">
    <source>
        <dbReference type="ARBA" id="ARBA00053399"/>
    </source>
</evidence>
<keyword evidence="7" id="KW-0479">Metal-binding</keyword>
<dbReference type="InterPro" id="IPR009050">
    <property type="entry name" value="Globin-like_sf"/>
</dbReference>
<dbReference type="AlphaFoldDB" id="A0A3Q3WS86"/>
<dbReference type="Pfam" id="PF00042">
    <property type="entry name" value="Globin"/>
    <property type="match status" value="1"/>
</dbReference>
<keyword evidence="10" id="KW-0539">Nucleus</keyword>
<reference evidence="24" key="2">
    <citation type="submission" date="2025-09" db="UniProtKB">
        <authorList>
            <consortium name="Ensembl"/>
        </authorList>
    </citation>
    <scope>IDENTIFICATION</scope>
</reference>
<evidence type="ECO:0000256" key="12">
    <source>
        <dbReference type="ARBA" id="ARBA00044514"/>
    </source>
</evidence>
<dbReference type="PRINTS" id="PR01906">
    <property type="entry name" value="FISHGLOBIN"/>
</dbReference>
<evidence type="ECO:0000256" key="2">
    <source>
        <dbReference type="ARBA" id="ARBA00004496"/>
    </source>
</evidence>
<comment type="subunit">
    <text evidence="12">Monomeric.</text>
</comment>
<organism evidence="24 25">
    <name type="scientific">Mola mola</name>
    <name type="common">Ocean sunfish</name>
    <name type="synonym">Tetraodon mola</name>
    <dbReference type="NCBI Taxonomy" id="94237"/>
    <lineage>
        <taxon>Eukaryota</taxon>
        <taxon>Metazoa</taxon>
        <taxon>Chordata</taxon>
        <taxon>Craniata</taxon>
        <taxon>Vertebrata</taxon>
        <taxon>Euteleostomi</taxon>
        <taxon>Actinopterygii</taxon>
        <taxon>Neopterygii</taxon>
        <taxon>Teleostei</taxon>
        <taxon>Neoteleostei</taxon>
        <taxon>Acanthomorphata</taxon>
        <taxon>Eupercaria</taxon>
        <taxon>Tetraodontiformes</taxon>
        <taxon>Molidae</taxon>
        <taxon>Mola</taxon>
    </lineage>
</organism>
<dbReference type="EC" id="1.15.1.1" evidence="4"/>
<evidence type="ECO:0000259" key="23">
    <source>
        <dbReference type="PROSITE" id="PS01033"/>
    </source>
</evidence>
<dbReference type="Gene3D" id="1.10.490.10">
    <property type="entry name" value="Globins"/>
    <property type="match status" value="1"/>
</dbReference>
<keyword evidence="9" id="KW-0408">Iron</keyword>
<dbReference type="GO" id="GO:0020037">
    <property type="term" value="F:heme binding"/>
    <property type="evidence" value="ECO:0007669"/>
    <property type="project" value="InterPro"/>
</dbReference>
<comment type="subcellular location">
    <subcellularLocation>
        <location evidence="2">Cytoplasm</location>
    </subcellularLocation>
    <subcellularLocation>
        <location evidence="1">Nucleus</location>
    </subcellularLocation>
</comment>
<evidence type="ECO:0000256" key="9">
    <source>
        <dbReference type="ARBA" id="ARBA00023004"/>
    </source>
</evidence>
<keyword evidence="21" id="KW-0561">Oxygen transport</keyword>
<dbReference type="InterPro" id="IPR012292">
    <property type="entry name" value="Globin/Proto"/>
</dbReference>
<comment type="similarity">
    <text evidence="3 21">Belongs to the globin family.</text>
</comment>
<evidence type="ECO:0000256" key="15">
    <source>
        <dbReference type="ARBA" id="ARBA00044569"/>
    </source>
</evidence>
<keyword evidence="25" id="KW-1185">Reference proteome</keyword>
<dbReference type="FunFam" id="1.10.490.10:FF:000005">
    <property type="entry name" value="Cytoglobin"/>
    <property type="match status" value="1"/>
</dbReference>
<dbReference type="GO" id="GO:0005506">
    <property type="term" value="F:iron ion binding"/>
    <property type="evidence" value="ECO:0007669"/>
    <property type="project" value="InterPro"/>
</dbReference>
<accession>A0A3Q3WS86</accession>
<dbReference type="PANTHER" id="PTHR46783">
    <property type="entry name" value="CYTOGLOBIN"/>
    <property type="match status" value="1"/>
</dbReference>
<evidence type="ECO:0000256" key="21">
    <source>
        <dbReference type="RuleBase" id="RU000356"/>
    </source>
</evidence>
<dbReference type="InterPro" id="IPR013314">
    <property type="entry name" value="Globin_lamprey/hagfish"/>
</dbReference>
<evidence type="ECO:0000256" key="6">
    <source>
        <dbReference type="ARBA" id="ARBA00022617"/>
    </source>
</evidence>
<evidence type="ECO:0000256" key="4">
    <source>
        <dbReference type="ARBA" id="ARBA00012682"/>
    </source>
</evidence>
<evidence type="ECO:0000256" key="3">
    <source>
        <dbReference type="ARBA" id="ARBA00008705"/>
    </source>
</evidence>
<dbReference type="GO" id="GO:0005737">
    <property type="term" value="C:cytoplasm"/>
    <property type="evidence" value="ECO:0007669"/>
    <property type="project" value="UniProtKB-SubCell"/>
</dbReference>
<dbReference type="GO" id="GO:0005344">
    <property type="term" value="F:oxygen carrier activity"/>
    <property type="evidence" value="ECO:0007669"/>
    <property type="project" value="UniProtKB-KW"/>
</dbReference>
<evidence type="ECO:0000256" key="1">
    <source>
        <dbReference type="ARBA" id="ARBA00004123"/>
    </source>
</evidence>
<evidence type="ECO:0000256" key="5">
    <source>
        <dbReference type="ARBA" id="ARBA00022490"/>
    </source>
</evidence>
<dbReference type="STRING" id="94237.ENSMMOP00000021018"/>
<comment type="catalytic activity">
    <reaction evidence="16">
        <text>2 superoxide + 2 H(+) = H2O2 + O2</text>
        <dbReference type="Rhea" id="RHEA:20696"/>
        <dbReference type="ChEBI" id="CHEBI:15378"/>
        <dbReference type="ChEBI" id="CHEBI:15379"/>
        <dbReference type="ChEBI" id="CHEBI:16240"/>
        <dbReference type="ChEBI" id="CHEBI:18421"/>
        <dbReference type="EC" id="1.15.1.1"/>
    </reaction>
    <physiologicalReaction direction="left-to-right" evidence="16">
        <dbReference type="Rhea" id="RHEA:20697"/>
    </physiologicalReaction>
</comment>
<comment type="catalytic activity">
    <reaction evidence="11">
        <text>Fe(II)-heme b-[protein] + nitric oxide + O2 = Fe(III)-heme b-[protein] + nitrate</text>
        <dbReference type="Rhea" id="RHEA:78091"/>
        <dbReference type="Rhea" id="RHEA-COMP:18975"/>
        <dbReference type="Rhea" id="RHEA-COMP:18976"/>
        <dbReference type="ChEBI" id="CHEBI:15379"/>
        <dbReference type="ChEBI" id="CHEBI:16480"/>
        <dbReference type="ChEBI" id="CHEBI:17632"/>
        <dbReference type="ChEBI" id="CHEBI:55376"/>
        <dbReference type="ChEBI" id="CHEBI:60344"/>
    </reaction>
    <physiologicalReaction direction="left-to-right" evidence="11">
        <dbReference type="Rhea" id="RHEA:78092"/>
    </physiologicalReaction>
</comment>
<dbReference type="GO" id="GO:0019825">
    <property type="term" value="F:oxygen binding"/>
    <property type="evidence" value="ECO:0007669"/>
    <property type="project" value="InterPro"/>
</dbReference>